<organism evidence="3 4">
    <name type="scientific">Sphingomonas aliaeris</name>
    <dbReference type="NCBI Taxonomy" id="2759526"/>
    <lineage>
        <taxon>Bacteria</taxon>
        <taxon>Pseudomonadati</taxon>
        <taxon>Pseudomonadota</taxon>
        <taxon>Alphaproteobacteria</taxon>
        <taxon>Sphingomonadales</taxon>
        <taxon>Sphingomonadaceae</taxon>
        <taxon>Sphingomonas</taxon>
    </lineage>
</organism>
<evidence type="ECO:0000259" key="2">
    <source>
        <dbReference type="Pfam" id="PF13231"/>
    </source>
</evidence>
<feature type="transmembrane region" description="Helical" evidence="1">
    <location>
        <begin position="135"/>
        <end position="152"/>
    </location>
</feature>
<feature type="transmembrane region" description="Helical" evidence="1">
    <location>
        <begin position="286"/>
        <end position="302"/>
    </location>
</feature>
<proteinExistence type="predicted"/>
<dbReference type="EMBL" id="CP061035">
    <property type="protein sequence ID" value="QQV78601.1"/>
    <property type="molecule type" value="Genomic_DNA"/>
</dbReference>
<feature type="domain" description="Glycosyltransferase RgtA/B/C/D-like" evidence="2">
    <location>
        <begin position="62"/>
        <end position="218"/>
    </location>
</feature>
<keyword evidence="4" id="KW-1185">Reference proteome</keyword>
<sequence length="480" mass="52753">MTVIAPWLTHSRLLPLTVFALLVRAVTFGNPIVNVDEEFYYTVGHFMARGTIPYVDIWDRKPFGLFLLYLPAGLFDPPTGIYVYQGIALVATVSTASIIKRVADHEGWQRGGTFAALLYIASLNLADGQGGQAPVFYNLLTAAAALLIVSATDLPPDRRRRFGIGAMALIGLALQIKYSVVFEGIGFGLWLLWQERHQRPRLRTTIAYAAFLCAAALLPTAVVGAAYWLAGHDHAFVYANFLSIIARRPDPIGESLGNLAVAAALLAPLLLLAMIGARRQSRPPRFVLYWLAASVFGFLIFGSWFNHYTLPVMLPAAIAAAAFIADRRFGRTIAAILIVLIVAAGQYILQAERQTRGTPAQFATLASAIGRGPGALYVYQGSAILYPVTGRPALTRYLFPTHLMLLREQGAVGIDQGAEIDRIFDRRPEIVVLQSPEDGEDPAKRALAMRRLRTDGYRRYARLPLGNKLFDLFRRPTAKT</sequence>
<keyword evidence="1" id="KW-0472">Membrane</keyword>
<accession>A0A974NXB5</accession>
<reference evidence="4" key="1">
    <citation type="submission" date="2020-09" db="EMBL/GenBank/DDBJ databases">
        <title>Sphingomonas sp., a new species isolated from pork steak.</title>
        <authorList>
            <person name="Heidler von Heilborn D."/>
        </authorList>
    </citation>
    <scope>NUCLEOTIDE SEQUENCE [LARGE SCALE GENOMIC DNA]</scope>
</reference>
<feature type="transmembrane region" description="Helical" evidence="1">
    <location>
        <begin position="164"/>
        <end position="193"/>
    </location>
</feature>
<dbReference type="AlphaFoldDB" id="A0A974NXB5"/>
<dbReference type="Proteomes" id="UP000595894">
    <property type="component" value="Chromosome"/>
</dbReference>
<feature type="transmembrane region" description="Helical" evidence="1">
    <location>
        <begin position="205"/>
        <end position="230"/>
    </location>
</feature>
<protein>
    <submittedName>
        <fullName evidence="3">Glycosyltransferase family 39 protein</fullName>
    </submittedName>
</protein>
<feature type="transmembrane region" description="Helical" evidence="1">
    <location>
        <begin position="256"/>
        <end position="274"/>
    </location>
</feature>
<feature type="transmembrane region" description="Helical" evidence="1">
    <location>
        <begin position="332"/>
        <end position="349"/>
    </location>
</feature>
<gene>
    <name evidence="3" type="ORF">H5J25_08330</name>
</gene>
<feature type="transmembrane region" description="Helical" evidence="1">
    <location>
        <begin position="81"/>
        <end position="99"/>
    </location>
</feature>
<name>A0A974NXB5_9SPHN</name>
<evidence type="ECO:0000256" key="1">
    <source>
        <dbReference type="SAM" id="Phobius"/>
    </source>
</evidence>
<evidence type="ECO:0000313" key="3">
    <source>
        <dbReference type="EMBL" id="QQV78601.1"/>
    </source>
</evidence>
<keyword evidence="1" id="KW-0812">Transmembrane</keyword>
<dbReference type="RefSeq" id="WP_202095608.1">
    <property type="nucleotide sequence ID" value="NZ_CP061035.1"/>
</dbReference>
<dbReference type="Pfam" id="PF13231">
    <property type="entry name" value="PMT_2"/>
    <property type="match status" value="1"/>
</dbReference>
<dbReference type="InterPro" id="IPR038731">
    <property type="entry name" value="RgtA/B/C-like"/>
</dbReference>
<keyword evidence="1" id="KW-1133">Transmembrane helix</keyword>
<dbReference type="KEGG" id="sari:H5J25_08330"/>
<evidence type="ECO:0000313" key="4">
    <source>
        <dbReference type="Proteomes" id="UP000595894"/>
    </source>
</evidence>